<protein>
    <submittedName>
        <fullName evidence="2">Uncharacterized protein</fullName>
    </submittedName>
</protein>
<evidence type="ECO:0000256" key="1">
    <source>
        <dbReference type="SAM" id="Phobius"/>
    </source>
</evidence>
<organism evidence="2 3">
    <name type="scientific">Clonorchis sinensis</name>
    <name type="common">Chinese liver fluke</name>
    <dbReference type="NCBI Taxonomy" id="79923"/>
    <lineage>
        <taxon>Eukaryota</taxon>
        <taxon>Metazoa</taxon>
        <taxon>Spiralia</taxon>
        <taxon>Lophotrochozoa</taxon>
        <taxon>Platyhelminthes</taxon>
        <taxon>Trematoda</taxon>
        <taxon>Digenea</taxon>
        <taxon>Opisthorchiida</taxon>
        <taxon>Opisthorchiata</taxon>
        <taxon>Opisthorchiidae</taxon>
        <taxon>Clonorchis</taxon>
    </lineage>
</organism>
<keyword evidence="3" id="KW-1185">Reference proteome</keyword>
<proteinExistence type="predicted"/>
<name>G7YPU3_CLOSI</name>
<gene>
    <name evidence="2" type="ORF">CLF_106277</name>
</gene>
<evidence type="ECO:0000313" key="2">
    <source>
        <dbReference type="EMBL" id="GAA54974.1"/>
    </source>
</evidence>
<keyword evidence="1" id="KW-1133">Transmembrane helix</keyword>
<reference key="2">
    <citation type="submission" date="2011-10" db="EMBL/GenBank/DDBJ databases">
        <title>The genome and transcriptome sequence of Clonorchis sinensis provide insights into the carcinogenic liver fluke.</title>
        <authorList>
            <person name="Wang X."/>
            <person name="Huang Y."/>
            <person name="Chen W."/>
            <person name="Liu H."/>
            <person name="Guo L."/>
            <person name="Chen Y."/>
            <person name="Luo F."/>
            <person name="Zhou W."/>
            <person name="Sun J."/>
            <person name="Mao Q."/>
            <person name="Liang P."/>
            <person name="Zhou C."/>
            <person name="Tian Y."/>
            <person name="Men J."/>
            <person name="Lv X."/>
            <person name="Huang L."/>
            <person name="Zhou J."/>
            <person name="Hu Y."/>
            <person name="Li R."/>
            <person name="Zhang F."/>
            <person name="Lei H."/>
            <person name="Li X."/>
            <person name="Hu X."/>
            <person name="Liang C."/>
            <person name="Xu J."/>
            <person name="Wu Z."/>
            <person name="Yu X."/>
        </authorList>
    </citation>
    <scope>NUCLEOTIDE SEQUENCE</scope>
    <source>
        <strain>Henan</strain>
    </source>
</reference>
<keyword evidence="1" id="KW-0472">Membrane</keyword>
<dbReference type="Proteomes" id="UP000008909">
    <property type="component" value="Unassembled WGS sequence"/>
</dbReference>
<dbReference type="AlphaFoldDB" id="G7YPU3"/>
<reference evidence="2" key="1">
    <citation type="journal article" date="2011" name="Genome Biol.">
        <title>The draft genome of the carcinogenic human liver fluke Clonorchis sinensis.</title>
        <authorList>
            <person name="Wang X."/>
            <person name="Chen W."/>
            <person name="Huang Y."/>
            <person name="Sun J."/>
            <person name="Men J."/>
            <person name="Liu H."/>
            <person name="Luo F."/>
            <person name="Guo L."/>
            <person name="Lv X."/>
            <person name="Deng C."/>
            <person name="Zhou C."/>
            <person name="Fan Y."/>
            <person name="Li X."/>
            <person name="Huang L."/>
            <person name="Hu Y."/>
            <person name="Liang C."/>
            <person name="Hu X."/>
            <person name="Xu J."/>
            <person name="Yu X."/>
        </authorList>
    </citation>
    <scope>NUCLEOTIDE SEQUENCE [LARGE SCALE GENOMIC DNA]</scope>
    <source>
        <strain evidence="2">Henan</strain>
    </source>
</reference>
<dbReference type="EMBL" id="DF143946">
    <property type="protein sequence ID" value="GAA54974.1"/>
    <property type="molecule type" value="Genomic_DNA"/>
</dbReference>
<keyword evidence="1" id="KW-0812">Transmembrane</keyword>
<sequence length="72" mass="7886">MASYLGTQVSTVVLGILFILPGIVKTVRLNTTLYREMVSFDVSLFYPLPIALAQNLQKFHGSIPISSLGFPT</sequence>
<accession>G7YPU3</accession>
<evidence type="ECO:0000313" key="3">
    <source>
        <dbReference type="Proteomes" id="UP000008909"/>
    </source>
</evidence>
<feature type="transmembrane region" description="Helical" evidence="1">
    <location>
        <begin position="6"/>
        <end position="27"/>
    </location>
</feature>